<keyword evidence="6" id="KW-0472">Membrane</keyword>
<evidence type="ECO:0000256" key="5">
    <source>
        <dbReference type="ARBA" id="ARBA00022989"/>
    </source>
</evidence>
<name>A0A356UKH6_9FIRM</name>
<dbReference type="InterPro" id="IPR037185">
    <property type="entry name" value="EmrE-like"/>
</dbReference>
<keyword evidence="3" id="KW-1003">Cell membrane</keyword>
<evidence type="ECO:0000256" key="4">
    <source>
        <dbReference type="ARBA" id="ARBA00022692"/>
    </source>
</evidence>
<dbReference type="AlphaFoldDB" id="A0A356UKH6"/>
<protein>
    <submittedName>
        <fullName evidence="8">DMT family transporter</fullName>
    </submittedName>
</protein>
<keyword evidence="5" id="KW-1133">Transmembrane helix</keyword>
<keyword evidence="4" id="KW-0812">Transmembrane</keyword>
<evidence type="ECO:0000256" key="2">
    <source>
        <dbReference type="ARBA" id="ARBA00007362"/>
    </source>
</evidence>
<dbReference type="Pfam" id="PF00892">
    <property type="entry name" value="EamA"/>
    <property type="match status" value="2"/>
</dbReference>
<dbReference type="InterPro" id="IPR050638">
    <property type="entry name" value="AA-Vitamin_Transporters"/>
</dbReference>
<evidence type="ECO:0000259" key="7">
    <source>
        <dbReference type="Pfam" id="PF00892"/>
    </source>
</evidence>
<dbReference type="SUPFAM" id="SSF103481">
    <property type="entry name" value="Multidrug resistance efflux transporter EmrE"/>
    <property type="match status" value="2"/>
</dbReference>
<evidence type="ECO:0000313" key="8">
    <source>
        <dbReference type="EMBL" id="RHF51232.1"/>
    </source>
</evidence>
<organism evidence="8 9">
    <name type="scientific">Mitsuokella multacida</name>
    <dbReference type="NCBI Taxonomy" id="52226"/>
    <lineage>
        <taxon>Bacteria</taxon>
        <taxon>Bacillati</taxon>
        <taxon>Bacillota</taxon>
        <taxon>Negativicutes</taxon>
        <taxon>Selenomonadales</taxon>
        <taxon>Selenomonadaceae</taxon>
        <taxon>Mitsuokella</taxon>
    </lineage>
</organism>
<reference evidence="8 9" key="1">
    <citation type="submission" date="2018-08" db="EMBL/GenBank/DDBJ databases">
        <title>A genome reference for cultivated species of the human gut microbiota.</title>
        <authorList>
            <person name="Zou Y."/>
            <person name="Xue W."/>
            <person name="Luo G."/>
        </authorList>
    </citation>
    <scope>NUCLEOTIDE SEQUENCE [LARGE SCALE GENOMIC DNA]</scope>
    <source>
        <strain evidence="8 9">AM25-21AC</strain>
    </source>
</reference>
<dbReference type="GO" id="GO:0005886">
    <property type="term" value="C:plasma membrane"/>
    <property type="evidence" value="ECO:0007669"/>
    <property type="project" value="UniProtKB-SubCell"/>
</dbReference>
<feature type="domain" description="EamA" evidence="7">
    <location>
        <begin position="154"/>
        <end position="287"/>
    </location>
</feature>
<comment type="caution">
    <text evidence="8">The sequence shown here is derived from an EMBL/GenBank/DDBJ whole genome shotgun (WGS) entry which is preliminary data.</text>
</comment>
<comment type="subcellular location">
    <subcellularLocation>
        <location evidence="1">Cell membrane</location>
        <topology evidence="1">Multi-pass membrane protein</topology>
    </subcellularLocation>
</comment>
<evidence type="ECO:0000256" key="6">
    <source>
        <dbReference type="ARBA" id="ARBA00023136"/>
    </source>
</evidence>
<dbReference type="InterPro" id="IPR000620">
    <property type="entry name" value="EamA_dom"/>
</dbReference>
<gene>
    <name evidence="8" type="ORF">DW674_07535</name>
</gene>
<evidence type="ECO:0000256" key="1">
    <source>
        <dbReference type="ARBA" id="ARBA00004651"/>
    </source>
</evidence>
<feature type="domain" description="EamA" evidence="7">
    <location>
        <begin position="6"/>
        <end position="139"/>
    </location>
</feature>
<evidence type="ECO:0000256" key="3">
    <source>
        <dbReference type="ARBA" id="ARBA00022475"/>
    </source>
</evidence>
<dbReference type="EMBL" id="QRHE01000007">
    <property type="protein sequence ID" value="RHF51232.1"/>
    <property type="molecule type" value="Genomic_DNA"/>
</dbReference>
<dbReference type="PANTHER" id="PTHR32322">
    <property type="entry name" value="INNER MEMBRANE TRANSPORTER"/>
    <property type="match status" value="1"/>
</dbReference>
<dbReference type="OrthoDB" id="34284at2"/>
<proteinExistence type="inferred from homology"/>
<accession>A0A356UKH6</accession>
<dbReference type="PANTHER" id="PTHR32322:SF18">
    <property type="entry name" value="S-ADENOSYLMETHIONINE_S-ADENOSYLHOMOCYSTEINE TRANSPORTER"/>
    <property type="match status" value="1"/>
</dbReference>
<dbReference type="Proteomes" id="UP000283442">
    <property type="component" value="Unassembled WGS sequence"/>
</dbReference>
<sequence>MRNLVIGSFFLSLAGSIWGGMFIAVRLSIFVIPPVPLVWMRYGTALLALIILMLMTHSSWHIDKKDRKLLVLSALSGQVLSIVTQETGTMMTSAQTGSVITAATPAFMVVFGYFLLHEKLTAGRIASVLLATIGVLFVVFDPDNFTVNPLGGASLFVAAVTWAFMSVLLKFLSKYSVITVTFYSVLIAFLTLTPYGLYWLLTAADYAAMASPSVWGSVLYLGFISTTAGFCLWNKGLLYMDASLAGLFMFFQPIVGTFLGWLLLAEPVTLYFWIGFTLIAAGVVLALRGGNTTAAEKLARHHRDCLDH</sequence>
<comment type="similarity">
    <text evidence="2">Belongs to the EamA transporter family.</text>
</comment>
<evidence type="ECO:0000313" key="9">
    <source>
        <dbReference type="Proteomes" id="UP000283442"/>
    </source>
</evidence>
<dbReference type="RefSeq" id="WP_118176218.1">
    <property type="nucleotide sequence ID" value="NZ_CAMKFF010000012.1"/>
</dbReference>